<dbReference type="Proteomes" id="UP000078237">
    <property type="component" value="Unassembled WGS sequence"/>
</dbReference>
<dbReference type="VEuPathDB" id="FungiDB:MMYC01_203865"/>
<feature type="transmembrane region" description="Helical" evidence="2">
    <location>
        <begin position="194"/>
        <end position="216"/>
    </location>
</feature>
<reference evidence="4 5" key="1">
    <citation type="journal article" date="2016" name="Genome Announc.">
        <title>Genome Sequence of Madurella mycetomatis mm55, Isolated from a Human Mycetoma Case in Sudan.</title>
        <authorList>
            <person name="Smit S."/>
            <person name="Derks M.F."/>
            <person name="Bervoets S."/>
            <person name="Fahal A."/>
            <person name="van Leeuwen W."/>
            <person name="van Belkum A."/>
            <person name="van de Sande W.W."/>
        </authorList>
    </citation>
    <scope>NUCLEOTIDE SEQUENCE [LARGE SCALE GENOMIC DNA]</scope>
    <source>
        <strain evidence="5">mm55</strain>
    </source>
</reference>
<evidence type="ECO:0000313" key="4">
    <source>
        <dbReference type="EMBL" id="KXX79651.1"/>
    </source>
</evidence>
<evidence type="ECO:0000256" key="2">
    <source>
        <dbReference type="SAM" id="Phobius"/>
    </source>
</evidence>
<keyword evidence="2" id="KW-0812">Transmembrane</keyword>
<feature type="compositionally biased region" description="Low complexity" evidence="1">
    <location>
        <begin position="145"/>
        <end position="168"/>
    </location>
</feature>
<dbReference type="AlphaFoldDB" id="A0A175W882"/>
<proteinExistence type="predicted"/>
<evidence type="ECO:0000256" key="1">
    <source>
        <dbReference type="SAM" id="MobiDB-lite"/>
    </source>
</evidence>
<dbReference type="GO" id="GO:0016301">
    <property type="term" value="F:kinase activity"/>
    <property type="evidence" value="ECO:0007669"/>
    <property type="project" value="UniProtKB-KW"/>
</dbReference>
<keyword evidence="2" id="KW-1133">Transmembrane helix</keyword>
<dbReference type="EMBL" id="LCTW02000081">
    <property type="protein sequence ID" value="KXX79651.1"/>
    <property type="molecule type" value="Genomic_DNA"/>
</dbReference>
<evidence type="ECO:0000256" key="3">
    <source>
        <dbReference type="SAM" id="SignalP"/>
    </source>
</evidence>
<evidence type="ECO:0000313" key="5">
    <source>
        <dbReference type="Proteomes" id="UP000078237"/>
    </source>
</evidence>
<keyword evidence="3" id="KW-0732">Signal</keyword>
<dbReference type="OrthoDB" id="5390143at2759"/>
<feature type="chain" id="PRO_5008043711" evidence="3">
    <location>
        <begin position="20"/>
        <end position="267"/>
    </location>
</feature>
<dbReference type="STRING" id="100816.A0A175W882"/>
<organism evidence="4 5">
    <name type="scientific">Madurella mycetomatis</name>
    <dbReference type="NCBI Taxonomy" id="100816"/>
    <lineage>
        <taxon>Eukaryota</taxon>
        <taxon>Fungi</taxon>
        <taxon>Dikarya</taxon>
        <taxon>Ascomycota</taxon>
        <taxon>Pezizomycotina</taxon>
        <taxon>Sordariomycetes</taxon>
        <taxon>Sordariomycetidae</taxon>
        <taxon>Sordariales</taxon>
        <taxon>Sordariales incertae sedis</taxon>
        <taxon>Madurella</taxon>
    </lineage>
</organism>
<keyword evidence="2" id="KW-0472">Membrane</keyword>
<sequence>MHLFLVLLAALGSFPAALSFIVLLRPPSFTGRRDPSEHPVHVMGSTINLQWTQPEGRRFSVVLYQLSDTQAANFNGEFTPGSFEFITRDSVDLTSFTWVVATAQNLSYSSMFSIAVWQEGAQVTDSATNIFNITRGEIDGANSNTAAPAPTSLTSTTTSSASPSATPSGGAGPATESNLPAADQSPAAGLSTGAIVGIAIGVAAAVAFLVSAAWYLGRQAGKRQDTAPNAQYAQPLKYEYTGSPSELYAGAPAVEAPDGARRHEMMG</sequence>
<name>A0A175W882_9PEZI</name>
<feature type="region of interest" description="Disordered" evidence="1">
    <location>
        <begin position="139"/>
        <end position="184"/>
    </location>
</feature>
<gene>
    <name evidence="4" type="ORF">MMYC01_203865</name>
</gene>
<accession>A0A175W882</accession>
<protein>
    <submittedName>
        <fullName evidence="4">Proline-rich receptor-like protein kinase PERK1</fullName>
    </submittedName>
</protein>
<feature type="signal peptide" evidence="3">
    <location>
        <begin position="1"/>
        <end position="19"/>
    </location>
</feature>
<keyword evidence="5" id="KW-1185">Reference proteome</keyword>
<comment type="caution">
    <text evidence="4">The sequence shown here is derived from an EMBL/GenBank/DDBJ whole genome shotgun (WGS) entry which is preliminary data.</text>
</comment>